<name>A0A562JEA0_9FIRM</name>
<feature type="domain" description="DUF2148" evidence="1">
    <location>
        <begin position="112"/>
        <end position="178"/>
    </location>
</feature>
<proteinExistence type="predicted"/>
<dbReference type="PANTHER" id="PTHR40101">
    <property type="entry name" value="CONSERVED PROTEIN"/>
    <property type="match status" value="1"/>
</dbReference>
<sequence>MGIVNEFEIRNDVLRRTAEKMMTAARTAPKAKGIDNIEIAIAEGDTVVKLSEKLIELVNEGKGPEYFLRDAQNILSSHIVVLFGTRIKPLGIKYCGFCGYENCEEKLKNTDVPCALNTGDLGIAVGSAASVAMDERIDNRIMHSVGVAAVELKLLGEDVKIIYGIPLYVGSKNVFFDRK</sequence>
<dbReference type="OrthoDB" id="5505478at2"/>
<dbReference type="Pfam" id="PF09918">
    <property type="entry name" value="DUF2148"/>
    <property type="match status" value="1"/>
</dbReference>
<dbReference type="InterPro" id="IPR019224">
    <property type="entry name" value="DUF2148"/>
</dbReference>
<dbReference type="Proteomes" id="UP000315343">
    <property type="component" value="Unassembled WGS sequence"/>
</dbReference>
<accession>A0A562JEA0</accession>
<organism evidence="2 3">
    <name type="scientific">Sedimentibacter saalensis</name>
    <dbReference type="NCBI Taxonomy" id="130788"/>
    <lineage>
        <taxon>Bacteria</taxon>
        <taxon>Bacillati</taxon>
        <taxon>Bacillota</taxon>
        <taxon>Tissierellia</taxon>
        <taxon>Sedimentibacter</taxon>
    </lineage>
</organism>
<dbReference type="AlphaFoldDB" id="A0A562JEA0"/>
<dbReference type="RefSeq" id="WP_145081407.1">
    <property type="nucleotide sequence ID" value="NZ_JAYFNS010000016.1"/>
</dbReference>
<dbReference type="PANTHER" id="PTHR40101:SF1">
    <property type="entry name" value="4FE-4S DOMAIN-CONTAINING PROTEIN"/>
    <property type="match status" value="1"/>
</dbReference>
<keyword evidence="3" id="KW-1185">Reference proteome</keyword>
<dbReference type="EMBL" id="VLKH01000003">
    <property type="protein sequence ID" value="TWH81512.1"/>
    <property type="molecule type" value="Genomic_DNA"/>
</dbReference>
<gene>
    <name evidence="2" type="ORF">LY60_01263</name>
</gene>
<protein>
    <submittedName>
        <fullName evidence="2">Putative ferredoxin-like protein</fullName>
    </submittedName>
</protein>
<evidence type="ECO:0000313" key="3">
    <source>
        <dbReference type="Proteomes" id="UP000315343"/>
    </source>
</evidence>
<evidence type="ECO:0000259" key="1">
    <source>
        <dbReference type="Pfam" id="PF09918"/>
    </source>
</evidence>
<evidence type="ECO:0000313" key="2">
    <source>
        <dbReference type="EMBL" id="TWH81512.1"/>
    </source>
</evidence>
<reference evidence="2 3" key="1">
    <citation type="submission" date="2019-07" db="EMBL/GenBank/DDBJ databases">
        <title>Genomic Encyclopedia of Type Strains, Phase I: the one thousand microbial genomes (KMG-I) project.</title>
        <authorList>
            <person name="Kyrpides N."/>
        </authorList>
    </citation>
    <scope>NUCLEOTIDE SEQUENCE [LARGE SCALE GENOMIC DNA]</scope>
    <source>
        <strain evidence="2 3">DSM 13558</strain>
    </source>
</reference>
<comment type="caution">
    <text evidence="2">The sequence shown here is derived from an EMBL/GenBank/DDBJ whole genome shotgun (WGS) entry which is preliminary data.</text>
</comment>